<evidence type="ECO:0000256" key="1">
    <source>
        <dbReference type="SAM" id="Phobius"/>
    </source>
</evidence>
<dbReference type="OrthoDB" id="6431331at2759"/>
<dbReference type="RefSeq" id="XP_018294842.1">
    <property type="nucleotide sequence ID" value="XM_018435198.1"/>
</dbReference>
<name>A0A162UKH9_PHYB8</name>
<proteinExistence type="predicted"/>
<keyword evidence="4" id="KW-1185">Reference proteome</keyword>
<dbReference type="Gene3D" id="3.40.50.1820">
    <property type="entry name" value="alpha/beta hydrolase"/>
    <property type="match status" value="1"/>
</dbReference>
<dbReference type="GeneID" id="28996104"/>
<gene>
    <name evidence="3" type="ORF">PHYBLDRAFT_165306</name>
</gene>
<feature type="transmembrane region" description="Helical" evidence="1">
    <location>
        <begin position="47"/>
        <end position="65"/>
    </location>
</feature>
<dbReference type="STRING" id="763407.A0A162UKH9"/>
<dbReference type="PANTHER" id="PTHR37471">
    <property type="entry name" value="UNNAMED PRODUCT"/>
    <property type="match status" value="1"/>
</dbReference>
<evidence type="ECO:0000313" key="4">
    <source>
        <dbReference type="Proteomes" id="UP000077315"/>
    </source>
</evidence>
<keyword evidence="1" id="KW-0812">Transmembrane</keyword>
<dbReference type="EMBL" id="KV440975">
    <property type="protein sequence ID" value="OAD76802.1"/>
    <property type="molecule type" value="Genomic_DNA"/>
</dbReference>
<sequence>MVPDTTLTRSAIYFAALAQTAIAPAAFLHYVYYIATESLLLVLHPSVDLLLHYWLGAELIFYVYFQITHNRMQQSLPPVFPSAKERSILYYNCLENVEDVREFLPGWFMHRNNPSVRPPLMDICRDNLAEWIAWGFFSSPLEHILEDAALTDELYGMIDGLQAKFNIKLKPGYDEDVQSFRLSLDPVIAYYRPLFFYLFVMLLTHAFGFVLQMWGMSKYGPETQSTLTTFLEPQESWRSINRLTIIPERVSYWFRDGDRQNKKPVVFIHGLGAGLMCYCKFIYALLTLDCPVFCVELPYVAMRCTEDVPTMQETVRDIERMLHRHHFQDAVFVAHSLGTAVTSWSLKLIPRCISGVVMLDAICFMLHYRDVCGNFVYRLPTTAGQCIIKYFASSELYISYYISRHFHWFQTALYVTPKVSHNPNMAAMTTQLPRNTKIFLSENDSIVDSLRVDRYLTHHGIDSVVMKDLEHASFLFYSSWEDKILKTINDFTTIHDTR</sequence>
<dbReference type="VEuPathDB" id="FungiDB:PHYBLDRAFT_165306"/>
<dbReference type="InterPro" id="IPR000073">
    <property type="entry name" value="AB_hydrolase_1"/>
</dbReference>
<accession>A0A162UKH9</accession>
<dbReference type="AlphaFoldDB" id="A0A162UKH9"/>
<dbReference type="Pfam" id="PF00561">
    <property type="entry name" value="Abhydrolase_1"/>
    <property type="match status" value="1"/>
</dbReference>
<feature type="domain" description="AB hydrolase-1" evidence="2">
    <location>
        <begin position="263"/>
        <end position="442"/>
    </location>
</feature>
<keyword evidence="1" id="KW-1133">Transmembrane helix</keyword>
<evidence type="ECO:0000313" key="3">
    <source>
        <dbReference type="EMBL" id="OAD76802.1"/>
    </source>
</evidence>
<keyword evidence="1" id="KW-0472">Membrane</keyword>
<dbReference type="InParanoid" id="A0A162UKH9"/>
<feature type="transmembrane region" description="Helical" evidence="1">
    <location>
        <begin position="194"/>
        <end position="215"/>
    </location>
</feature>
<dbReference type="SUPFAM" id="SSF53474">
    <property type="entry name" value="alpha/beta-Hydrolases"/>
    <property type="match status" value="1"/>
</dbReference>
<organism evidence="3 4">
    <name type="scientific">Phycomyces blakesleeanus (strain ATCC 8743b / DSM 1359 / FGSC 10004 / NBRC 33097 / NRRL 1555)</name>
    <dbReference type="NCBI Taxonomy" id="763407"/>
    <lineage>
        <taxon>Eukaryota</taxon>
        <taxon>Fungi</taxon>
        <taxon>Fungi incertae sedis</taxon>
        <taxon>Mucoromycota</taxon>
        <taxon>Mucoromycotina</taxon>
        <taxon>Mucoromycetes</taxon>
        <taxon>Mucorales</taxon>
        <taxon>Phycomycetaceae</taxon>
        <taxon>Phycomyces</taxon>
    </lineage>
</organism>
<reference evidence="4" key="1">
    <citation type="submission" date="2015-06" db="EMBL/GenBank/DDBJ databases">
        <title>Expansion of signal transduction pathways in fungi by whole-genome duplication.</title>
        <authorList>
            <consortium name="DOE Joint Genome Institute"/>
            <person name="Corrochano L.M."/>
            <person name="Kuo A."/>
            <person name="Marcet-Houben M."/>
            <person name="Polaino S."/>
            <person name="Salamov A."/>
            <person name="Villalobos J.M."/>
            <person name="Alvarez M.I."/>
            <person name="Avalos J."/>
            <person name="Benito E.P."/>
            <person name="Benoit I."/>
            <person name="Burger G."/>
            <person name="Camino L.P."/>
            <person name="Canovas D."/>
            <person name="Cerda-Olmedo E."/>
            <person name="Cheng J.-F."/>
            <person name="Dominguez A."/>
            <person name="Elias M."/>
            <person name="Eslava A.P."/>
            <person name="Glaser F."/>
            <person name="Grimwood J."/>
            <person name="Gutierrez G."/>
            <person name="Heitman J."/>
            <person name="Henrissat B."/>
            <person name="Iturriaga E.A."/>
            <person name="Lang B.F."/>
            <person name="Lavin J.L."/>
            <person name="Lee S."/>
            <person name="Li W."/>
            <person name="Lindquist E."/>
            <person name="Lopez-Garcia S."/>
            <person name="Luque E.M."/>
            <person name="Marcos A.T."/>
            <person name="Martin J."/>
            <person name="McCluskey K."/>
            <person name="Medina H.R."/>
            <person name="Miralles-Duran A."/>
            <person name="Miyazaki A."/>
            <person name="Munoz-Torres E."/>
            <person name="Oguiza J.A."/>
            <person name="Ohm R."/>
            <person name="Olmedo M."/>
            <person name="Orejas M."/>
            <person name="Ortiz-Castellanos L."/>
            <person name="Pisabarro A.G."/>
            <person name="Rodriguez-Romero J."/>
            <person name="Ruiz-Herrera J."/>
            <person name="Ruiz-Vazquez R."/>
            <person name="Sanz C."/>
            <person name="Schackwitz W."/>
            <person name="Schmutz J."/>
            <person name="Shahriari M."/>
            <person name="Shelest E."/>
            <person name="Silva-Franco F."/>
            <person name="Soanes D."/>
            <person name="Syed K."/>
            <person name="Tagua V.G."/>
            <person name="Talbot N.J."/>
            <person name="Thon M."/>
            <person name="De vries R.P."/>
            <person name="Wiebenga A."/>
            <person name="Yadav J.S."/>
            <person name="Braun E.L."/>
            <person name="Baker S."/>
            <person name="Garre V."/>
            <person name="Horwitz B."/>
            <person name="Torres-Martinez S."/>
            <person name="Idnurm A."/>
            <person name="Herrera-Estrella A."/>
            <person name="Gabaldon T."/>
            <person name="Grigoriev I.V."/>
        </authorList>
    </citation>
    <scope>NUCLEOTIDE SEQUENCE [LARGE SCALE GENOMIC DNA]</scope>
    <source>
        <strain evidence="4">NRRL 1555(-)</strain>
    </source>
</reference>
<dbReference type="Proteomes" id="UP000077315">
    <property type="component" value="Unassembled WGS sequence"/>
</dbReference>
<evidence type="ECO:0000259" key="2">
    <source>
        <dbReference type="Pfam" id="PF00561"/>
    </source>
</evidence>
<protein>
    <recommendedName>
        <fullName evidence="2">AB hydrolase-1 domain-containing protein</fullName>
    </recommendedName>
</protein>
<feature type="transmembrane region" description="Helical" evidence="1">
    <location>
        <begin position="12"/>
        <end position="35"/>
    </location>
</feature>
<dbReference type="InterPro" id="IPR029058">
    <property type="entry name" value="AB_hydrolase_fold"/>
</dbReference>
<dbReference type="PANTHER" id="PTHR37471:SF1">
    <property type="entry name" value="AB HYDROLASE-1 DOMAIN-CONTAINING PROTEIN"/>
    <property type="match status" value="1"/>
</dbReference>